<dbReference type="RefSeq" id="XP_004830745.1">
    <property type="nucleotide sequence ID" value="XM_004830688.1"/>
</dbReference>
<dbReference type="GO" id="GO:0003987">
    <property type="term" value="F:acetate-CoA ligase activity"/>
    <property type="evidence" value="ECO:0007669"/>
    <property type="project" value="UniProtKB-UniRule"/>
</dbReference>
<evidence type="ECO:0000256" key="4">
    <source>
        <dbReference type="ARBA" id="ARBA00022840"/>
    </source>
</evidence>
<comment type="catalytic activity">
    <reaction evidence="5">
        <text>acetate + ATP + CoA = acetyl-CoA + AMP + diphosphate</text>
        <dbReference type="Rhea" id="RHEA:23176"/>
        <dbReference type="ChEBI" id="CHEBI:30089"/>
        <dbReference type="ChEBI" id="CHEBI:30616"/>
        <dbReference type="ChEBI" id="CHEBI:33019"/>
        <dbReference type="ChEBI" id="CHEBI:57287"/>
        <dbReference type="ChEBI" id="CHEBI:57288"/>
        <dbReference type="ChEBI" id="CHEBI:456215"/>
        <dbReference type="EC" id="6.2.1.1"/>
    </reaction>
</comment>
<dbReference type="GO" id="GO:0019427">
    <property type="term" value="P:acetyl-CoA biosynthetic process from acetate"/>
    <property type="evidence" value="ECO:0007669"/>
    <property type="project" value="InterPro"/>
</dbReference>
<dbReference type="FunFam" id="3.40.50.12780:FF:000001">
    <property type="entry name" value="Acetyl-coenzyme A synthetase"/>
    <property type="match status" value="1"/>
</dbReference>
<keyword evidence="2 5" id="KW-0436">Ligase</keyword>
<evidence type="ECO:0000256" key="5">
    <source>
        <dbReference type="RuleBase" id="RU361147"/>
    </source>
</evidence>
<dbReference type="InterPro" id="IPR025110">
    <property type="entry name" value="AMP-bd_C"/>
</dbReference>
<dbReference type="Gene3D" id="3.40.50.12780">
    <property type="entry name" value="N-terminal domain of ligase-like"/>
    <property type="match status" value="1"/>
</dbReference>
<feature type="domain" description="AMP-dependent synthetase/ligase" evidence="6">
    <location>
        <begin position="114"/>
        <end position="508"/>
    </location>
</feature>
<dbReference type="PANTHER" id="PTHR24095">
    <property type="entry name" value="ACETYL-COENZYME A SYNTHETASE"/>
    <property type="match status" value="1"/>
</dbReference>
<dbReference type="InterPro" id="IPR011904">
    <property type="entry name" value="Ac_CoA_lig"/>
</dbReference>
<evidence type="ECO:0000259" key="7">
    <source>
        <dbReference type="Pfam" id="PF13193"/>
    </source>
</evidence>
<dbReference type="STRING" id="1537102.L0B1S2"/>
<dbReference type="Gene3D" id="3.30.300.30">
    <property type="match status" value="1"/>
</dbReference>
<reference evidence="9 10" key="1">
    <citation type="journal article" date="2012" name="BMC Genomics">
        <title>Comparative genomic analysis and phylogenetic position of Theileria equi.</title>
        <authorList>
            <person name="Kappmeyer L.S."/>
            <person name="Thiagarajan M."/>
            <person name="Herndon D.R."/>
            <person name="Ramsay J.D."/>
            <person name="Caler E."/>
            <person name="Djikeng A."/>
            <person name="Gillespie J.J."/>
            <person name="Lau A.O."/>
            <person name="Roalson E.H."/>
            <person name="Silva J.C."/>
            <person name="Silva M.G."/>
            <person name="Suarez C.E."/>
            <person name="Ueti M.W."/>
            <person name="Nene V.M."/>
            <person name="Mealey R.H."/>
            <person name="Knowles D.P."/>
            <person name="Brayton K.A."/>
        </authorList>
    </citation>
    <scope>NUCLEOTIDE SEQUENCE [LARGE SCALE GENOMIC DNA]</scope>
    <source>
        <strain evidence="9 10">WA</strain>
    </source>
</reference>
<dbReference type="Pfam" id="PF16177">
    <property type="entry name" value="ACAS_N"/>
    <property type="match status" value="1"/>
</dbReference>
<dbReference type="SUPFAM" id="SSF56801">
    <property type="entry name" value="Acetyl-CoA synthetase-like"/>
    <property type="match status" value="1"/>
</dbReference>
<evidence type="ECO:0000313" key="9">
    <source>
        <dbReference type="EMBL" id="AFZ81079.1"/>
    </source>
</evidence>
<dbReference type="VEuPathDB" id="PiroplasmaDB:BEWA_004870"/>
<dbReference type="KEGG" id="beq:BEWA_004870"/>
<evidence type="ECO:0000313" key="10">
    <source>
        <dbReference type="Proteomes" id="UP000031512"/>
    </source>
</evidence>
<dbReference type="EC" id="6.2.1.1" evidence="5"/>
<protein>
    <recommendedName>
        <fullName evidence="5">Acetyl-coenzyme A synthetase</fullName>
        <ecNumber evidence="5">6.2.1.1</ecNumber>
    </recommendedName>
</protein>
<feature type="domain" description="AMP-binding enzyme C-terminal" evidence="7">
    <location>
        <begin position="569"/>
        <end position="649"/>
    </location>
</feature>
<dbReference type="eggNOG" id="KOG1175">
    <property type="taxonomic scope" value="Eukaryota"/>
</dbReference>
<dbReference type="GO" id="GO:0016208">
    <property type="term" value="F:AMP binding"/>
    <property type="evidence" value="ECO:0007669"/>
    <property type="project" value="InterPro"/>
</dbReference>
<dbReference type="InterPro" id="IPR045851">
    <property type="entry name" value="AMP-bd_C_sf"/>
</dbReference>
<keyword evidence="3 5" id="KW-0547">Nucleotide-binding</keyword>
<dbReference type="NCBIfam" id="NF001208">
    <property type="entry name" value="PRK00174.1"/>
    <property type="match status" value="1"/>
</dbReference>
<evidence type="ECO:0000256" key="1">
    <source>
        <dbReference type="ARBA" id="ARBA00006432"/>
    </source>
</evidence>
<feature type="domain" description="Acetyl-coenzyme A synthetase N-terminal" evidence="8">
    <location>
        <begin position="56"/>
        <end position="112"/>
    </location>
</feature>
<dbReference type="Proteomes" id="UP000031512">
    <property type="component" value="Chromosome 3"/>
</dbReference>
<dbReference type="InterPro" id="IPR000873">
    <property type="entry name" value="AMP-dep_synth/lig_dom"/>
</dbReference>
<evidence type="ECO:0000259" key="8">
    <source>
        <dbReference type="Pfam" id="PF16177"/>
    </source>
</evidence>
<evidence type="ECO:0000256" key="2">
    <source>
        <dbReference type="ARBA" id="ARBA00022598"/>
    </source>
</evidence>
<name>L0B1S2_THEEQ</name>
<sequence>MASNEIRSCKVVSTKDESKNIVEYENLGISSYDVDSIYDTKKIENHDYHVSSIDEYRSLHSHSLKNSDEFWGHIAKNSISWISPFTRVFEGSFSDRNWAWFLNGKLNACYNCVDRWAESKPESLAIIYEGDNPQDCRKITFRELKLQVCRVANVLKSIGVKKGDTVTLYMPNTPELCFSVLACARIGAVHSVVFGGFSGASLAERIIDAKSKVVITADGGFRATKHIKTKDIMDEALKTCSFVTHCLVFKNIDSEIKMVPNRDIWMHEAMASVRPYCPVEVMDSEDLLFILYTSGSTGKPKGLAHTTGGYLVYAHTTTKYIFDVHEGDVFGCMADIGWITGHTYVIYGPLLNGITTFIFGSLPGYPSPDRYWKMCSTHKITQFYTAPTAIRSLMGVPDTETIMRRYPLRSVRVLASVGEPINPEAWRWYHDVIGGGRIPVVDTFWQTETGGIVIAPLPGAIKTKPGAATLPFFGIDLALVDPNTGDELHSSECSGLLCIKKPWPGMFRTVYGDHARIATTYFPKMSDSEGLRYYLTGDAAYRDKDGYIWISGRIDDTLNVSGHRLCSAEIEHALVQVDAVAEAAVVGYPHAIKGQGIFCFVTLKQKADGEKLDDIKNRLKLSIRQMVGPFATPDKILLTQHLPKTRSGKIMRRILRKLASQQFDEIGDTSTLANPEVVKELEDKIRILV</sequence>
<organism evidence="9 10">
    <name type="scientific">Theileria equi strain WA</name>
    <dbReference type="NCBI Taxonomy" id="1537102"/>
    <lineage>
        <taxon>Eukaryota</taxon>
        <taxon>Sar</taxon>
        <taxon>Alveolata</taxon>
        <taxon>Apicomplexa</taxon>
        <taxon>Aconoidasida</taxon>
        <taxon>Piroplasmida</taxon>
        <taxon>Theileriidae</taxon>
        <taxon>Theileria</taxon>
    </lineage>
</organism>
<dbReference type="Pfam" id="PF13193">
    <property type="entry name" value="AMP-binding_C"/>
    <property type="match status" value="1"/>
</dbReference>
<proteinExistence type="inferred from homology"/>
<comment type="similarity">
    <text evidence="1 5">Belongs to the ATP-dependent AMP-binding enzyme family.</text>
</comment>
<dbReference type="InterPro" id="IPR042099">
    <property type="entry name" value="ANL_N_sf"/>
</dbReference>
<evidence type="ECO:0000256" key="3">
    <source>
        <dbReference type="ARBA" id="ARBA00022741"/>
    </source>
</evidence>
<dbReference type="PROSITE" id="PS00455">
    <property type="entry name" value="AMP_BINDING"/>
    <property type="match status" value="1"/>
</dbReference>
<dbReference type="InterPro" id="IPR020845">
    <property type="entry name" value="AMP-binding_CS"/>
</dbReference>
<keyword evidence="4 5" id="KW-0067">ATP-binding</keyword>
<dbReference type="CDD" id="cd05966">
    <property type="entry name" value="ACS"/>
    <property type="match status" value="1"/>
</dbReference>
<dbReference type="OrthoDB" id="1706066at2759"/>
<evidence type="ECO:0000259" key="6">
    <source>
        <dbReference type="Pfam" id="PF00501"/>
    </source>
</evidence>
<dbReference type="GeneID" id="15805407"/>
<dbReference type="GO" id="GO:0005524">
    <property type="term" value="F:ATP binding"/>
    <property type="evidence" value="ECO:0007669"/>
    <property type="project" value="UniProtKB-UniRule"/>
</dbReference>
<dbReference type="PANTHER" id="PTHR24095:SF14">
    <property type="entry name" value="ACETYL-COENZYME A SYNTHETASE 1"/>
    <property type="match status" value="1"/>
</dbReference>
<dbReference type="EMBL" id="CP001670">
    <property type="protein sequence ID" value="AFZ81079.1"/>
    <property type="molecule type" value="Genomic_DNA"/>
</dbReference>
<dbReference type="Pfam" id="PF00501">
    <property type="entry name" value="AMP-binding"/>
    <property type="match status" value="1"/>
</dbReference>
<dbReference type="InterPro" id="IPR032387">
    <property type="entry name" value="ACAS_N"/>
</dbReference>
<keyword evidence="10" id="KW-1185">Reference proteome</keyword>
<accession>L0B1S2</accession>
<gene>
    <name evidence="9" type="ORF">BEWA_004870</name>
</gene>
<dbReference type="NCBIfam" id="TIGR02188">
    <property type="entry name" value="Ac_CoA_lig_AcsA"/>
    <property type="match status" value="1"/>
</dbReference>
<dbReference type="AlphaFoldDB" id="L0B1S2"/>